<evidence type="ECO:0000313" key="5">
    <source>
        <dbReference type="EMBL" id="KAL3868850.1"/>
    </source>
</evidence>
<keyword evidence="6" id="KW-1185">Reference proteome</keyword>
<dbReference type="InterPro" id="IPR000679">
    <property type="entry name" value="Znf_GATA"/>
</dbReference>
<evidence type="ECO:0000256" key="1">
    <source>
        <dbReference type="ARBA" id="ARBA00023242"/>
    </source>
</evidence>
<keyword evidence="2" id="KW-0479">Metal-binding</keyword>
<evidence type="ECO:0000313" key="6">
    <source>
        <dbReference type="Proteomes" id="UP001634394"/>
    </source>
</evidence>
<evidence type="ECO:0000259" key="4">
    <source>
        <dbReference type="PROSITE" id="PS50114"/>
    </source>
</evidence>
<feature type="compositionally biased region" description="Basic and acidic residues" evidence="3">
    <location>
        <begin position="1"/>
        <end position="35"/>
    </location>
</feature>
<dbReference type="AlphaFoldDB" id="A0ABD3W4Q0"/>
<organism evidence="5 6">
    <name type="scientific">Sinanodonta woodiana</name>
    <name type="common">Chinese pond mussel</name>
    <name type="synonym">Anodonta woodiana</name>
    <dbReference type="NCBI Taxonomy" id="1069815"/>
    <lineage>
        <taxon>Eukaryota</taxon>
        <taxon>Metazoa</taxon>
        <taxon>Spiralia</taxon>
        <taxon>Lophotrochozoa</taxon>
        <taxon>Mollusca</taxon>
        <taxon>Bivalvia</taxon>
        <taxon>Autobranchia</taxon>
        <taxon>Heteroconchia</taxon>
        <taxon>Palaeoheterodonta</taxon>
        <taxon>Unionida</taxon>
        <taxon>Unionoidea</taxon>
        <taxon>Unionidae</taxon>
        <taxon>Unioninae</taxon>
        <taxon>Sinanodonta</taxon>
    </lineage>
</organism>
<keyword evidence="1" id="KW-0539">Nucleus</keyword>
<keyword evidence="2" id="KW-0862">Zinc</keyword>
<dbReference type="GO" id="GO:0008270">
    <property type="term" value="F:zinc ion binding"/>
    <property type="evidence" value="ECO:0007669"/>
    <property type="project" value="UniProtKB-KW"/>
</dbReference>
<gene>
    <name evidence="5" type="ORF">ACJMK2_041607</name>
</gene>
<comment type="caution">
    <text evidence="5">The sequence shown here is derived from an EMBL/GenBank/DDBJ whole genome shotgun (WGS) entry which is preliminary data.</text>
</comment>
<dbReference type="CDD" id="cd00202">
    <property type="entry name" value="ZnF_GATA"/>
    <property type="match status" value="1"/>
</dbReference>
<dbReference type="PANTHER" id="PTHR47341">
    <property type="entry name" value="GATA-TYPE ZINC FINGER PROTEIN 1"/>
    <property type="match status" value="1"/>
</dbReference>
<dbReference type="InterPro" id="IPR013088">
    <property type="entry name" value="Znf_NHR/GATA"/>
</dbReference>
<reference evidence="5 6" key="1">
    <citation type="submission" date="2024-11" db="EMBL/GenBank/DDBJ databases">
        <title>Chromosome-level genome assembly of the freshwater bivalve Anodonta woodiana.</title>
        <authorList>
            <person name="Chen X."/>
        </authorList>
    </citation>
    <scope>NUCLEOTIDE SEQUENCE [LARGE SCALE GENOMIC DNA]</scope>
    <source>
        <strain evidence="5">MN2024</strain>
        <tissue evidence="5">Gills</tissue>
    </source>
</reference>
<evidence type="ECO:0000256" key="3">
    <source>
        <dbReference type="SAM" id="MobiDB-lite"/>
    </source>
</evidence>
<dbReference type="Pfam" id="PF00320">
    <property type="entry name" value="GATA"/>
    <property type="match status" value="1"/>
</dbReference>
<dbReference type="Proteomes" id="UP001634394">
    <property type="component" value="Unassembled WGS sequence"/>
</dbReference>
<dbReference type="Gene3D" id="3.30.50.10">
    <property type="entry name" value="Erythroid Transcription Factor GATA-1, subunit A"/>
    <property type="match status" value="1"/>
</dbReference>
<accession>A0ABD3W4Q0</accession>
<dbReference type="SUPFAM" id="SSF57716">
    <property type="entry name" value="Glucocorticoid receptor-like (DNA-binding domain)"/>
    <property type="match status" value="1"/>
</dbReference>
<name>A0ABD3W4Q0_SINWO</name>
<feature type="compositionally biased region" description="Polar residues" evidence="3">
    <location>
        <begin position="62"/>
        <end position="72"/>
    </location>
</feature>
<protein>
    <recommendedName>
        <fullName evidence="4">GATA-type domain-containing protein</fullName>
    </recommendedName>
</protein>
<proteinExistence type="predicted"/>
<keyword evidence="2" id="KW-0863">Zinc-finger</keyword>
<feature type="region of interest" description="Disordered" evidence="3">
    <location>
        <begin position="1"/>
        <end position="48"/>
    </location>
</feature>
<dbReference type="PANTHER" id="PTHR47341:SF1">
    <property type="entry name" value="GATA-TYPE ZINC FINGER PROTEIN 1"/>
    <property type="match status" value="1"/>
</dbReference>
<sequence>MESLGRDLAMDRLENGSFYRDKHGDYNRRPIREDGSEQEYVDAEPVTVQAPKYRIHYGGVTSKGSSSLNPQGCSPIDVPDDDSAGVSVSSEGTDDITSEPPNPCNLYSSRRSRRKSLMPQKSPSKSDPRFRGVTVWLLTEFKGNCSKLLMSACYSLKKRQRKRKQEKQKENKALFSVLCPSNVRTSLRGIPTPRQRHNSATSSPERSGSDTDDVIPFSRDTYVLAKICASCNTRRTPLWRDAEDGTPLCNACGIRYKKYRLRCGRCWHIPKKDIKTYPNCPCCGAALRFSFSRRSW</sequence>
<feature type="domain" description="GATA-type" evidence="4">
    <location>
        <begin position="228"/>
        <end position="257"/>
    </location>
</feature>
<feature type="region of interest" description="Disordered" evidence="3">
    <location>
        <begin position="60"/>
        <end position="129"/>
    </location>
</feature>
<evidence type="ECO:0000256" key="2">
    <source>
        <dbReference type="PROSITE-ProRule" id="PRU00094"/>
    </source>
</evidence>
<dbReference type="EMBL" id="JBJQND010000008">
    <property type="protein sequence ID" value="KAL3868850.1"/>
    <property type="molecule type" value="Genomic_DNA"/>
</dbReference>
<dbReference type="SMART" id="SM00401">
    <property type="entry name" value="ZnF_GATA"/>
    <property type="match status" value="1"/>
</dbReference>
<feature type="region of interest" description="Disordered" evidence="3">
    <location>
        <begin position="186"/>
        <end position="211"/>
    </location>
</feature>
<dbReference type="InterPro" id="IPR053116">
    <property type="entry name" value="GATA-type_Znf_Regulator"/>
</dbReference>
<dbReference type="PROSITE" id="PS50114">
    <property type="entry name" value="GATA_ZN_FINGER_2"/>
    <property type="match status" value="1"/>
</dbReference>